<dbReference type="OrthoDB" id="1925325at2759"/>
<keyword evidence="3" id="KW-1185">Reference proteome</keyword>
<protein>
    <submittedName>
        <fullName evidence="2">Uncharacterized protein</fullName>
    </submittedName>
</protein>
<gene>
    <name evidence="2" type="ORF">K7X08_026890</name>
</gene>
<proteinExistence type="predicted"/>
<comment type="caution">
    <text evidence="2">The sequence shown here is derived from an EMBL/GenBank/DDBJ whole genome shotgun (WGS) entry which is preliminary data.</text>
</comment>
<feature type="compositionally biased region" description="Polar residues" evidence="1">
    <location>
        <begin position="139"/>
        <end position="159"/>
    </location>
</feature>
<sequence length="224" mass="24556">MGSCVSVHKDTESAMKFRVFFGSKNDKLVTPSSSPLNDKPNDVQIKSQSVNGFPDFGSKEETFFDSQAWLDSDCEDDFLSVNGDFTPSRGNTPVHPSLAGNLKGNKAACASFQESPPQEKKKRLSELFSESFRSELKLNEQNAADNQNVTSTKNETTFTGDRLPPRSIPGTPYASVCSSERTPSGVLKSDVKSSKPAQCCLPRLLSSRSFSERRKRMSPARTVA</sequence>
<reference evidence="3" key="1">
    <citation type="journal article" date="2023" name="Proc. Natl. Acad. Sci. U.S.A.">
        <title>Genomic and structural basis for evolution of tropane alkaloid biosynthesis.</title>
        <authorList>
            <person name="Wanga Y.-J."/>
            <person name="Taina T."/>
            <person name="Yua J.-Y."/>
            <person name="Lia J."/>
            <person name="Xua B."/>
            <person name="Chenc J."/>
            <person name="D'Auriad J.C."/>
            <person name="Huanga J.-P."/>
            <person name="Huanga S.-X."/>
        </authorList>
    </citation>
    <scope>NUCLEOTIDE SEQUENCE [LARGE SCALE GENOMIC DNA]</scope>
    <source>
        <strain evidence="3">cv. KIB-2019</strain>
    </source>
</reference>
<evidence type="ECO:0000256" key="1">
    <source>
        <dbReference type="SAM" id="MobiDB-lite"/>
    </source>
</evidence>
<organism evidence="2 3">
    <name type="scientific">Anisodus acutangulus</name>
    <dbReference type="NCBI Taxonomy" id="402998"/>
    <lineage>
        <taxon>Eukaryota</taxon>
        <taxon>Viridiplantae</taxon>
        <taxon>Streptophyta</taxon>
        <taxon>Embryophyta</taxon>
        <taxon>Tracheophyta</taxon>
        <taxon>Spermatophyta</taxon>
        <taxon>Magnoliopsida</taxon>
        <taxon>eudicotyledons</taxon>
        <taxon>Gunneridae</taxon>
        <taxon>Pentapetalae</taxon>
        <taxon>asterids</taxon>
        <taxon>lamiids</taxon>
        <taxon>Solanales</taxon>
        <taxon>Solanaceae</taxon>
        <taxon>Solanoideae</taxon>
        <taxon>Hyoscyameae</taxon>
        <taxon>Anisodus</taxon>
    </lineage>
</organism>
<dbReference type="AlphaFoldDB" id="A0A9Q1LBR9"/>
<dbReference type="PANTHER" id="PTHR34280:SF2">
    <property type="entry name" value="OS01G0920100 PROTEIN"/>
    <property type="match status" value="1"/>
</dbReference>
<dbReference type="EMBL" id="JAJAGQ010000021">
    <property type="protein sequence ID" value="KAJ8531456.1"/>
    <property type="molecule type" value="Genomic_DNA"/>
</dbReference>
<evidence type="ECO:0000313" key="2">
    <source>
        <dbReference type="EMBL" id="KAJ8531456.1"/>
    </source>
</evidence>
<feature type="region of interest" description="Disordered" evidence="1">
    <location>
        <begin position="138"/>
        <end position="195"/>
    </location>
</feature>
<name>A0A9Q1LBR9_9SOLA</name>
<accession>A0A9Q1LBR9</accession>
<evidence type="ECO:0000313" key="3">
    <source>
        <dbReference type="Proteomes" id="UP001152561"/>
    </source>
</evidence>
<dbReference type="Proteomes" id="UP001152561">
    <property type="component" value="Unassembled WGS sequence"/>
</dbReference>
<dbReference type="PANTHER" id="PTHR34280">
    <property type="entry name" value="OS01G0920100 PROTEIN"/>
    <property type="match status" value="1"/>
</dbReference>
<dbReference type="InterPro" id="IPR038947">
    <property type="entry name" value="At3g27210-like"/>
</dbReference>